<reference evidence="2 3" key="1">
    <citation type="journal article" date="2010" name="Nature">
        <title>Genome sequence of the palaeopolyploid soybean.</title>
        <authorList>
            <person name="Schmutz J."/>
            <person name="Cannon S.B."/>
            <person name="Schlueter J."/>
            <person name="Ma J."/>
            <person name="Mitros T."/>
            <person name="Nelson W."/>
            <person name="Hyten D.L."/>
            <person name="Song Q."/>
            <person name="Thelen J.J."/>
            <person name="Cheng J."/>
            <person name="Xu D."/>
            <person name="Hellsten U."/>
            <person name="May G.D."/>
            <person name="Yu Y."/>
            <person name="Sakurai T."/>
            <person name="Umezawa T."/>
            <person name="Bhattacharyya M.K."/>
            <person name="Sandhu D."/>
            <person name="Valliyodan B."/>
            <person name="Lindquist E."/>
            <person name="Peto M."/>
            <person name="Grant D."/>
            <person name="Shu S."/>
            <person name="Goodstein D."/>
            <person name="Barry K."/>
            <person name="Futrell-Griggs M."/>
            <person name="Abernathy B."/>
            <person name="Du J."/>
            <person name="Tian Z."/>
            <person name="Zhu L."/>
            <person name="Gill N."/>
            <person name="Joshi T."/>
            <person name="Libault M."/>
            <person name="Sethuraman A."/>
            <person name="Zhang X.-C."/>
            <person name="Shinozaki K."/>
            <person name="Nguyen H.T."/>
            <person name="Wing R.A."/>
            <person name="Cregan P."/>
            <person name="Specht J."/>
            <person name="Grimwood J."/>
            <person name="Rokhsar D."/>
            <person name="Stacey G."/>
            <person name="Shoemaker R.C."/>
            <person name="Jackson S.A."/>
        </authorList>
    </citation>
    <scope>NUCLEOTIDE SEQUENCE [LARGE SCALE GENOMIC DNA]</scope>
    <source>
        <strain evidence="3">cv. Williams 82</strain>
        <tissue evidence="2">Callus</tissue>
    </source>
</reference>
<dbReference type="PaxDb" id="3847-GLYMA09G33270.1"/>
<keyword evidence="4" id="KW-1185">Reference proteome</keyword>
<keyword evidence="1" id="KW-0812">Transmembrane</keyword>
<accession>K7LEY9</accession>
<dbReference type="InParanoid" id="K7LEY9"/>
<name>K7LEY9_SOYBN</name>
<dbReference type="EMBL" id="CM000842">
    <property type="protein sequence ID" value="KRH39473.1"/>
    <property type="molecule type" value="Genomic_DNA"/>
</dbReference>
<dbReference type="Proteomes" id="UP000008827">
    <property type="component" value="Chromosome 9"/>
</dbReference>
<feature type="transmembrane region" description="Helical" evidence="1">
    <location>
        <begin position="42"/>
        <end position="59"/>
    </location>
</feature>
<evidence type="ECO:0000313" key="4">
    <source>
        <dbReference type="Proteomes" id="UP000008827"/>
    </source>
</evidence>
<evidence type="ECO:0000313" key="3">
    <source>
        <dbReference type="EnsemblPlants" id="KRH39473"/>
    </source>
</evidence>
<dbReference type="EnsemblPlants" id="KRH39473">
    <property type="protein sequence ID" value="KRH39473"/>
    <property type="gene ID" value="GLYMA_09G200100"/>
</dbReference>
<dbReference type="HOGENOM" id="CLU_2311237_0_0_1"/>
<reference evidence="3" key="2">
    <citation type="submission" date="2018-02" db="UniProtKB">
        <authorList>
            <consortium name="EnsemblPlants"/>
        </authorList>
    </citation>
    <scope>IDENTIFICATION</scope>
    <source>
        <strain evidence="3">Williams 82</strain>
    </source>
</reference>
<protein>
    <submittedName>
        <fullName evidence="2 3">Uncharacterized protein</fullName>
    </submittedName>
</protein>
<keyword evidence="1" id="KW-0472">Membrane</keyword>
<gene>
    <name evidence="2" type="ORF">GLYMA_09G200100</name>
</gene>
<organism evidence="2">
    <name type="scientific">Glycine max</name>
    <name type="common">Soybean</name>
    <name type="synonym">Glycine hispida</name>
    <dbReference type="NCBI Taxonomy" id="3847"/>
    <lineage>
        <taxon>Eukaryota</taxon>
        <taxon>Viridiplantae</taxon>
        <taxon>Streptophyta</taxon>
        <taxon>Embryophyta</taxon>
        <taxon>Tracheophyta</taxon>
        <taxon>Spermatophyta</taxon>
        <taxon>Magnoliopsida</taxon>
        <taxon>eudicotyledons</taxon>
        <taxon>Gunneridae</taxon>
        <taxon>Pentapetalae</taxon>
        <taxon>rosids</taxon>
        <taxon>fabids</taxon>
        <taxon>Fabales</taxon>
        <taxon>Fabaceae</taxon>
        <taxon>Papilionoideae</taxon>
        <taxon>50 kb inversion clade</taxon>
        <taxon>NPAAA clade</taxon>
        <taxon>indigoferoid/millettioid clade</taxon>
        <taxon>Phaseoleae</taxon>
        <taxon>Glycine</taxon>
        <taxon>Glycine subgen. Soja</taxon>
    </lineage>
</organism>
<evidence type="ECO:0000313" key="2">
    <source>
        <dbReference type="EMBL" id="KRH39473.1"/>
    </source>
</evidence>
<reference evidence="2" key="3">
    <citation type="submission" date="2018-07" db="EMBL/GenBank/DDBJ databases">
        <title>WGS assembly of Glycine max.</title>
        <authorList>
            <person name="Schmutz J."/>
            <person name="Cannon S."/>
            <person name="Schlueter J."/>
            <person name="Ma J."/>
            <person name="Mitros T."/>
            <person name="Nelson W."/>
            <person name="Hyten D."/>
            <person name="Song Q."/>
            <person name="Thelen J."/>
            <person name="Cheng J."/>
            <person name="Xu D."/>
            <person name="Hellsten U."/>
            <person name="May G."/>
            <person name="Yu Y."/>
            <person name="Sakurai T."/>
            <person name="Umezawa T."/>
            <person name="Bhattacharyya M."/>
            <person name="Sandhu D."/>
            <person name="Valliyodan B."/>
            <person name="Lindquist E."/>
            <person name="Peto M."/>
            <person name="Grant D."/>
            <person name="Shu S."/>
            <person name="Goodstein D."/>
            <person name="Barry K."/>
            <person name="Futrell-Griggs M."/>
            <person name="Abernathy B."/>
            <person name="Du J."/>
            <person name="Tian Z."/>
            <person name="Zhu L."/>
            <person name="Gill N."/>
            <person name="Joshi T."/>
            <person name="Libault M."/>
            <person name="Sethuraman A."/>
            <person name="Zhang X."/>
            <person name="Shinozaki K."/>
            <person name="Nguyen H."/>
            <person name="Wing R."/>
            <person name="Cregan P."/>
            <person name="Specht J."/>
            <person name="Grimwood J."/>
            <person name="Rokhsar D."/>
            <person name="Stacey G."/>
            <person name="Shoemaker R."/>
            <person name="Jackson S."/>
        </authorList>
    </citation>
    <scope>NUCLEOTIDE SEQUENCE</scope>
    <source>
        <tissue evidence="2">Callus</tissue>
    </source>
</reference>
<sequence>MPPFLYLHYNIRLLYSSRFLLPSLQHGGPFLQPLLQHFAPSLYPYFATFIVPFFALPFLQHLAPSLTGCLHYSHLAVVLIAAAPLINQNHCQKIQEIIFH</sequence>
<keyword evidence="1" id="KW-1133">Transmembrane helix</keyword>
<dbReference type="AlphaFoldDB" id="K7LEY9"/>
<proteinExistence type="predicted"/>
<dbReference type="Gramene" id="KRH39473">
    <property type="protein sequence ID" value="KRH39473"/>
    <property type="gene ID" value="GLYMA_09G200100"/>
</dbReference>
<evidence type="ECO:0000256" key="1">
    <source>
        <dbReference type="SAM" id="Phobius"/>
    </source>
</evidence>